<protein>
    <submittedName>
        <fullName evidence="7">Oligoribonuclease</fullName>
        <ecNumber evidence="7">3.1.-.-</ecNumber>
    </submittedName>
</protein>
<sequence>MSYHDLNDPIVWIDCEMTGLDPRVDELVEISVVVTDGDLQPVDAGIDIIIKPSDAAVAQMNDFVRDMHTSSGLINEWEAGVSVAEAQSQVLAYLKERVPEGKAPLGGNSVGTDKTFLIEYMPELVDYLHYRIIDVSSIKELTKRWYPKAYFVSPEKFGHHRALGDIYDSIDELRYYRAVLFPESVETEAAQQAARSVEGETKRLASSGAGDAGETGTTPAETAAGETASTAGTTE</sequence>
<proteinExistence type="inferred from homology"/>
<dbReference type="RefSeq" id="WP_257959927.1">
    <property type="nucleotide sequence ID" value="NZ_CAUPFC010000006.1"/>
</dbReference>
<organism evidence="7 8">
    <name type="scientific">Actinotignum timonense</name>
    <dbReference type="NCBI Taxonomy" id="1870995"/>
    <lineage>
        <taxon>Bacteria</taxon>
        <taxon>Bacillati</taxon>
        <taxon>Actinomycetota</taxon>
        <taxon>Actinomycetes</taxon>
        <taxon>Actinomycetales</taxon>
        <taxon>Actinomycetaceae</taxon>
        <taxon>Actinotignum</taxon>
    </lineage>
</organism>
<name>A0ABU5GEH5_9ACTO</name>
<dbReference type="EC" id="3.1.-.-" evidence="7"/>
<evidence type="ECO:0000313" key="8">
    <source>
        <dbReference type="Proteomes" id="UP001284901"/>
    </source>
</evidence>
<keyword evidence="3 7" id="KW-0378">Hydrolase</keyword>
<dbReference type="EMBL" id="JAWNFY010000035">
    <property type="protein sequence ID" value="MDY5147187.1"/>
    <property type="molecule type" value="Genomic_DNA"/>
</dbReference>
<dbReference type="Pfam" id="PF00929">
    <property type="entry name" value="RNase_T"/>
    <property type="match status" value="1"/>
</dbReference>
<gene>
    <name evidence="7" type="primary">orn</name>
    <name evidence="7" type="ORF">R6P33_09185</name>
</gene>
<dbReference type="Gene3D" id="3.30.420.10">
    <property type="entry name" value="Ribonuclease H-like superfamily/Ribonuclease H"/>
    <property type="match status" value="1"/>
</dbReference>
<dbReference type="PANTHER" id="PTHR11046:SF0">
    <property type="entry name" value="OLIGORIBONUCLEASE, MITOCHONDRIAL"/>
    <property type="match status" value="1"/>
</dbReference>
<dbReference type="SMART" id="SM00479">
    <property type="entry name" value="EXOIII"/>
    <property type="match status" value="1"/>
</dbReference>
<keyword evidence="2" id="KW-0540">Nuclease</keyword>
<accession>A0ABU5GEH5</accession>
<evidence type="ECO:0000256" key="2">
    <source>
        <dbReference type="ARBA" id="ARBA00022722"/>
    </source>
</evidence>
<reference evidence="7 8" key="1">
    <citation type="submission" date="2023-10" db="EMBL/GenBank/DDBJ databases">
        <title>Whole Genome based description of the genera Actinobaculum and Actinotignum reveals a complex phylogenetic relationship within the species included in the genus Actinotignum.</title>
        <authorList>
            <person name="Jensen C.S."/>
            <person name="Dargis R."/>
            <person name="Kemp M."/>
            <person name="Christensen J.J."/>
        </authorList>
    </citation>
    <scope>NUCLEOTIDE SEQUENCE [LARGE SCALE GENOMIC DNA]</scope>
    <source>
        <strain evidence="7 8">SLA_B089</strain>
    </source>
</reference>
<evidence type="ECO:0000256" key="5">
    <source>
        <dbReference type="SAM" id="MobiDB-lite"/>
    </source>
</evidence>
<dbReference type="CDD" id="cd06135">
    <property type="entry name" value="Orn"/>
    <property type="match status" value="1"/>
</dbReference>
<dbReference type="NCBIfam" id="NF003765">
    <property type="entry name" value="PRK05359.1"/>
    <property type="match status" value="1"/>
</dbReference>
<keyword evidence="8" id="KW-1185">Reference proteome</keyword>
<dbReference type="InterPro" id="IPR036397">
    <property type="entry name" value="RNaseH_sf"/>
</dbReference>
<evidence type="ECO:0000259" key="6">
    <source>
        <dbReference type="SMART" id="SM00479"/>
    </source>
</evidence>
<dbReference type="InterPro" id="IPR022894">
    <property type="entry name" value="Oligoribonuclease"/>
</dbReference>
<keyword evidence="4" id="KW-0269">Exonuclease</keyword>
<comment type="caution">
    <text evidence="7">The sequence shown here is derived from an EMBL/GenBank/DDBJ whole genome shotgun (WGS) entry which is preliminary data.</text>
</comment>
<feature type="region of interest" description="Disordered" evidence="5">
    <location>
        <begin position="192"/>
        <end position="235"/>
    </location>
</feature>
<dbReference type="PANTHER" id="PTHR11046">
    <property type="entry name" value="OLIGORIBONUCLEASE, MITOCHONDRIAL"/>
    <property type="match status" value="1"/>
</dbReference>
<evidence type="ECO:0000313" key="7">
    <source>
        <dbReference type="EMBL" id="MDY5147187.1"/>
    </source>
</evidence>
<comment type="similarity">
    <text evidence="1">Belongs to the oligoribonuclease family.</text>
</comment>
<feature type="compositionally biased region" description="Low complexity" evidence="5">
    <location>
        <begin position="205"/>
        <end position="235"/>
    </location>
</feature>
<dbReference type="InterPro" id="IPR012337">
    <property type="entry name" value="RNaseH-like_sf"/>
</dbReference>
<evidence type="ECO:0000256" key="4">
    <source>
        <dbReference type="ARBA" id="ARBA00022839"/>
    </source>
</evidence>
<evidence type="ECO:0000256" key="3">
    <source>
        <dbReference type="ARBA" id="ARBA00022801"/>
    </source>
</evidence>
<dbReference type="SUPFAM" id="SSF53098">
    <property type="entry name" value="Ribonuclease H-like"/>
    <property type="match status" value="1"/>
</dbReference>
<evidence type="ECO:0000256" key="1">
    <source>
        <dbReference type="ARBA" id="ARBA00009921"/>
    </source>
</evidence>
<feature type="domain" description="Exonuclease" evidence="6">
    <location>
        <begin position="9"/>
        <end position="182"/>
    </location>
</feature>
<dbReference type="InterPro" id="IPR013520">
    <property type="entry name" value="Ribonucl_H"/>
</dbReference>
<dbReference type="GeneID" id="92813816"/>
<dbReference type="Proteomes" id="UP001284901">
    <property type="component" value="Unassembled WGS sequence"/>
</dbReference>
<dbReference type="GO" id="GO:0016787">
    <property type="term" value="F:hydrolase activity"/>
    <property type="evidence" value="ECO:0007669"/>
    <property type="project" value="UniProtKB-KW"/>
</dbReference>